<organism evidence="5 6">
    <name type="scientific">Muntiacus reevesi</name>
    <name type="common">Reeves' muntjac</name>
    <name type="synonym">Cervus reevesi</name>
    <dbReference type="NCBI Taxonomy" id="9886"/>
    <lineage>
        <taxon>Eukaryota</taxon>
        <taxon>Metazoa</taxon>
        <taxon>Chordata</taxon>
        <taxon>Craniata</taxon>
        <taxon>Vertebrata</taxon>
        <taxon>Euteleostomi</taxon>
        <taxon>Mammalia</taxon>
        <taxon>Eutheria</taxon>
        <taxon>Laurasiatheria</taxon>
        <taxon>Artiodactyla</taxon>
        <taxon>Ruminantia</taxon>
        <taxon>Pecora</taxon>
        <taxon>Cervidae</taxon>
        <taxon>Muntiacinae</taxon>
        <taxon>Muntiacus</taxon>
    </lineage>
</organism>
<gene>
    <name evidence="5" type="ORF">FD755_005321</name>
</gene>
<evidence type="ECO:0000256" key="4">
    <source>
        <dbReference type="SAM" id="MobiDB-lite"/>
    </source>
</evidence>
<evidence type="ECO:0000256" key="2">
    <source>
        <dbReference type="ARBA" id="ARBA00007584"/>
    </source>
</evidence>
<evidence type="ECO:0000256" key="3">
    <source>
        <dbReference type="ARBA" id="ARBA00023054"/>
    </source>
</evidence>
<dbReference type="EMBL" id="VCEB01000002">
    <property type="protein sequence ID" value="KAB0383404.1"/>
    <property type="molecule type" value="Genomic_DNA"/>
</dbReference>
<evidence type="ECO:0008006" key="7">
    <source>
        <dbReference type="Google" id="ProtNLM"/>
    </source>
</evidence>
<name>A0A5J5MT49_MUNRE</name>
<comment type="function">
    <text evidence="1">May play some role in mitochondrial processes.</text>
</comment>
<dbReference type="PANTHER" id="PTHR12499">
    <property type="entry name" value="OPTIC ATROPHY 3 PROTEIN OPA3"/>
    <property type="match status" value="1"/>
</dbReference>
<dbReference type="Pfam" id="PF07047">
    <property type="entry name" value="OPA3"/>
    <property type="match status" value="1"/>
</dbReference>
<comment type="caution">
    <text evidence="5">The sequence shown here is derived from an EMBL/GenBank/DDBJ whole genome shotgun (WGS) entry which is preliminary data.</text>
</comment>
<protein>
    <recommendedName>
        <fullName evidence="7">Optic atrophy 3 protein</fullName>
    </recommendedName>
</protein>
<proteinExistence type="inferred from homology"/>
<comment type="similarity">
    <text evidence="2">Belongs to the OPA3 family.</text>
</comment>
<dbReference type="GO" id="GO:0005739">
    <property type="term" value="C:mitochondrion"/>
    <property type="evidence" value="ECO:0007669"/>
    <property type="project" value="TreeGrafter"/>
</dbReference>
<dbReference type="InterPro" id="IPR010754">
    <property type="entry name" value="OPA3-like"/>
</dbReference>
<keyword evidence="6" id="KW-1185">Reference proteome</keyword>
<keyword evidence="3" id="KW-0175">Coiled coil</keyword>
<dbReference type="AlphaFoldDB" id="A0A5J5MT49"/>
<dbReference type="PANTHER" id="PTHR12499:SF0">
    <property type="entry name" value="OPTIC ATROPHY 3 PROTEIN"/>
    <property type="match status" value="1"/>
</dbReference>
<accession>A0A5J5MT49</accession>
<reference evidence="5 6" key="1">
    <citation type="submission" date="2019-06" db="EMBL/GenBank/DDBJ databases">
        <title>Discovery of a novel chromosome fission-fusion reversal in muntjac.</title>
        <authorList>
            <person name="Mudd A.B."/>
            <person name="Bredeson J.V."/>
            <person name="Baum R."/>
            <person name="Hockemeyer D."/>
            <person name="Rokhsar D.S."/>
        </authorList>
    </citation>
    <scope>NUCLEOTIDE SEQUENCE [LARGE SCALE GENOMIC DNA]</scope>
    <source>
        <strain evidence="5">UCam_UCB_Mr</strain>
        <tissue evidence="5">Fibroblast cell line</tissue>
    </source>
</reference>
<dbReference type="GO" id="GO:0019216">
    <property type="term" value="P:regulation of lipid metabolic process"/>
    <property type="evidence" value="ECO:0007669"/>
    <property type="project" value="TreeGrafter"/>
</dbReference>
<sequence>MNVNCHMSELGFSIHSALVSKTQMLRIFLHKETARQGMYHWVEMRTKMRIMGFRGTVIKPLNEEAAAELGAELLGEATIFIVGGSCLVLEYWRHQAQQRRKEEEQRAAWDAMRDEVGHLALALEALQAQVQAAPPKGALEELQAQMREVRAQLHAGDPPSTPGAASTSQAVSSPKK</sequence>
<evidence type="ECO:0000256" key="1">
    <source>
        <dbReference type="ARBA" id="ARBA00003027"/>
    </source>
</evidence>
<evidence type="ECO:0000313" key="5">
    <source>
        <dbReference type="EMBL" id="KAB0383404.1"/>
    </source>
</evidence>
<feature type="compositionally biased region" description="Polar residues" evidence="4">
    <location>
        <begin position="163"/>
        <end position="176"/>
    </location>
</feature>
<evidence type="ECO:0000313" key="6">
    <source>
        <dbReference type="Proteomes" id="UP000326062"/>
    </source>
</evidence>
<dbReference type="Proteomes" id="UP000326062">
    <property type="component" value="Chromosome 2"/>
</dbReference>
<feature type="region of interest" description="Disordered" evidence="4">
    <location>
        <begin position="152"/>
        <end position="176"/>
    </location>
</feature>